<dbReference type="Gene3D" id="3.90.180.10">
    <property type="entry name" value="Medium-chain alcohol dehydrogenases, catalytic domain"/>
    <property type="match status" value="1"/>
</dbReference>
<feature type="compositionally biased region" description="Acidic residues" evidence="1">
    <location>
        <begin position="87"/>
        <end position="107"/>
    </location>
</feature>
<dbReference type="AlphaFoldDB" id="A0A4Q2DW13"/>
<feature type="compositionally biased region" description="Polar residues" evidence="1">
    <location>
        <begin position="468"/>
        <end position="487"/>
    </location>
</feature>
<evidence type="ECO:0000256" key="1">
    <source>
        <dbReference type="SAM" id="MobiDB-lite"/>
    </source>
</evidence>
<dbReference type="STRING" id="2316362.A0A4Q2DW13"/>
<reference evidence="2 3" key="1">
    <citation type="submission" date="2019-01" db="EMBL/GenBank/DDBJ databases">
        <title>Draft genome sequence of Psathyrella aberdarensis IHI B618.</title>
        <authorList>
            <person name="Buettner E."/>
            <person name="Kellner H."/>
        </authorList>
    </citation>
    <scope>NUCLEOTIDE SEQUENCE [LARGE SCALE GENOMIC DNA]</scope>
    <source>
        <strain evidence="2 3">IHI B618</strain>
    </source>
</reference>
<dbReference type="OrthoDB" id="201656at2759"/>
<feature type="compositionally biased region" description="Polar residues" evidence="1">
    <location>
        <begin position="198"/>
        <end position="207"/>
    </location>
</feature>
<feature type="compositionally biased region" description="Polar residues" evidence="1">
    <location>
        <begin position="131"/>
        <end position="154"/>
    </location>
</feature>
<feature type="compositionally biased region" description="Low complexity" evidence="1">
    <location>
        <begin position="1141"/>
        <end position="1151"/>
    </location>
</feature>
<evidence type="ECO:0000313" key="2">
    <source>
        <dbReference type="EMBL" id="RXW23602.1"/>
    </source>
</evidence>
<feature type="compositionally biased region" description="Polar residues" evidence="1">
    <location>
        <begin position="502"/>
        <end position="535"/>
    </location>
</feature>
<feature type="region of interest" description="Disordered" evidence="1">
    <location>
        <begin position="1014"/>
        <end position="1037"/>
    </location>
</feature>
<feature type="compositionally biased region" description="Low complexity" evidence="1">
    <location>
        <begin position="345"/>
        <end position="370"/>
    </location>
</feature>
<dbReference type="Proteomes" id="UP000290288">
    <property type="component" value="Unassembled WGS sequence"/>
</dbReference>
<feature type="compositionally biased region" description="Low complexity" evidence="1">
    <location>
        <begin position="248"/>
        <end position="269"/>
    </location>
</feature>
<keyword evidence="3" id="KW-1185">Reference proteome</keyword>
<evidence type="ECO:0000313" key="3">
    <source>
        <dbReference type="Proteomes" id="UP000290288"/>
    </source>
</evidence>
<feature type="compositionally biased region" description="Low complexity" evidence="1">
    <location>
        <begin position="708"/>
        <end position="729"/>
    </location>
</feature>
<proteinExistence type="predicted"/>
<feature type="region of interest" description="Disordered" evidence="1">
    <location>
        <begin position="1103"/>
        <end position="1192"/>
    </location>
</feature>
<feature type="compositionally biased region" description="Low complexity" evidence="1">
    <location>
        <begin position="119"/>
        <end position="130"/>
    </location>
</feature>
<feature type="region of interest" description="Disordered" evidence="1">
    <location>
        <begin position="1"/>
        <end position="548"/>
    </location>
</feature>
<sequence length="1235" mass="128079">MASPPQVRRDQPIPPRAAGATIAAAMQQRQPSISSVVAAGSKQASSSSRHRAAATSAANNNGSRTRAPLSKAPNAHTHPSKNKNAIDSDDESDLDGFDSSEDDDDLDIFYTPNQSPRTSLASSSILFPSSRPGNRNPRQASRKSLTNTTASRSSVAVIAPGIITASNSGSSSIKPGHVNGPSTSASTSHSHAFANSAQTPLPSSSMVQQRQQQQQQRLSSNANANAATTTNGALNAPNGPVSRKPVPTTTTTTASQQQAVSAGSKAGGQPALTRKAPISSSAVSAPPPPASAARDPSHTTPRTAAQALPTSLNRSAPPSRSSSLRVSNNETTPTKGPPKSGATKPNAPSSGAPSPNSSFTSTASSAALAALGGGGGGSSASSTSQPSPSSSLRTNTTPKTSTSTLTPPSATATATTSSSSTTNSSTSTATKNAGTTPTPKRKPIPSAEARNSSSTISLTSTTLENHSDLFSATSGSDMGLTDSSSTPDGKAAAVAAAHRNSKTYGSTKPLASSPLAQNGSAQQQTPPTRTNSLRATRTPVPARPQAVAGGVKPKLPVTLISKVPPPPVQQRSYAYTDDDWAKDVRLLVNLHSQLEENLNEEARAAAVPPPNANGAAVKRSGSVSSKKDEHRKSLGKGMPGDLTKGKERDMSGNSSVVLDKGKAKEKDDGSPSKEGGKIKRKKTGTTEREVLYYTATHGMPRPPPPQSPTGGAPQSNGSASGSTSQQQQQLPVPVRNGYTHHMMMNMSALYEEDEASDGRLSVVTERDEPETPTHPTANGGAEHYTPVFNAFSSAGLRPTANANAQPVEMIRRRSKSLGEHDHDMPFTEEPQQIQYKPRQSSVASWADEYKEILARSRTGGQAMASGTSLLSSPSQQSFAYRSALPVPSGELPSQGTPGFTSLHLARAPPGVYVKDGDLHQRLPGGPPQGGLFNGRGVGGGAVPPGGMMGANGHLDLTRSGVAQTTMASVEVLKGLGGSSLKRGLSGVFSLGRRRTVSEGIDHLESNRLVKRGRLRKGSEDVSARGQGVENGNGGDHTTAARQHLLNVAGAAPITDKVLGFTGYRKPPTYVPSTSVLVQVWAVGVDGVDAKLVGLRMGKRVVIDDEDEIDQQQRGAGESGSSGPNSSGDVSREEVGGKRLGRSLSLRQRLGSMTRRKNSLKKSSGPADSTQNGKGKGKDKQLPMPPVSQPDVGYIPGRSFVGRVLEVGWDVKDEAIRKGEWVTGLLDVRKVRTISS</sequence>
<feature type="compositionally biased region" description="Basic and acidic residues" evidence="1">
    <location>
        <begin position="659"/>
        <end position="677"/>
    </location>
</feature>
<feature type="region of interest" description="Disordered" evidence="1">
    <location>
        <begin position="601"/>
        <end position="731"/>
    </location>
</feature>
<protein>
    <submittedName>
        <fullName evidence="2">Uncharacterized protein</fullName>
    </submittedName>
</protein>
<comment type="caution">
    <text evidence="2">The sequence shown here is derived from an EMBL/GenBank/DDBJ whole genome shotgun (WGS) entry which is preliminary data.</text>
</comment>
<feature type="compositionally biased region" description="Low complexity" evidence="1">
    <location>
        <begin position="452"/>
        <end position="463"/>
    </location>
</feature>
<name>A0A4Q2DW13_9AGAR</name>
<accession>A0A4Q2DW13</accession>
<feature type="compositionally biased region" description="Low complexity" evidence="1">
    <location>
        <begin position="208"/>
        <end position="239"/>
    </location>
</feature>
<feature type="compositionally biased region" description="Low complexity" evidence="1">
    <location>
        <begin position="182"/>
        <end position="197"/>
    </location>
</feature>
<feature type="compositionally biased region" description="Low complexity" evidence="1">
    <location>
        <begin position="311"/>
        <end position="329"/>
    </location>
</feature>
<feature type="compositionally biased region" description="Low complexity" evidence="1">
    <location>
        <begin position="379"/>
        <end position="438"/>
    </location>
</feature>
<feature type="compositionally biased region" description="Low complexity" evidence="1">
    <location>
        <begin position="34"/>
        <end position="58"/>
    </location>
</feature>
<organism evidence="2 3">
    <name type="scientific">Candolleomyces aberdarensis</name>
    <dbReference type="NCBI Taxonomy" id="2316362"/>
    <lineage>
        <taxon>Eukaryota</taxon>
        <taxon>Fungi</taxon>
        <taxon>Dikarya</taxon>
        <taxon>Basidiomycota</taxon>
        <taxon>Agaricomycotina</taxon>
        <taxon>Agaricomycetes</taxon>
        <taxon>Agaricomycetidae</taxon>
        <taxon>Agaricales</taxon>
        <taxon>Agaricineae</taxon>
        <taxon>Psathyrellaceae</taxon>
        <taxon>Candolleomyces</taxon>
    </lineage>
</organism>
<feature type="compositionally biased region" description="Low complexity" evidence="1">
    <location>
        <begin position="1111"/>
        <end position="1127"/>
    </location>
</feature>
<feature type="compositionally biased region" description="Polar residues" evidence="1">
    <location>
        <begin position="164"/>
        <end position="173"/>
    </location>
</feature>
<gene>
    <name evidence="2" type="ORF">EST38_g2271</name>
</gene>
<dbReference type="EMBL" id="SDEE01000038">
    <property type="protein sequence ID" value="RXW23602.1"/>
    <property type="molecule type" value="Genomic_DNA"/>
</dbReference>